<keyword evidence="2" id="KW-0436">Ligase</keyword>
<organism evidence="2 3">
    <name type="scientific">Bacillus bruguierae</name>
    <dbReference type="NCBI Taxonomy" id="3127667"/>
    <lineage>
        <taxon>Bacteria</taxon>
        <taxon>Bacillati</taxon>
        <taxon>Bacillota</taxon>
        <taxon>Bacilli</taxon>
        <taxon>Bacillales</taxon>
        <taxon>Bacillaceae</taxon>
        <taxon>Bacillus</taxon>
    </lineage>
</organism>
<evidence type="ECO:0000313" key="2">
    <source>
        <dbReference type="EMBL" id="MEI4803453.1"/>
    </source>
</evidence>
<comment type="caution">
    <text evidence="2">The sequence shown here is derived from an EMBL/GenBank/DDBJ whole genome shotgun (WGS) entry which is preliminary data.</text>
</comment>
<keyword evidence="1" id="KW-0472">Membrane</keyword>
<dbReference type="Pfam" id="PF13425">
    <property type="entry name" value="O-antigen_lig"/>
    <property type="match status" value="1"/>
</dbReference>
<dbReference type="EMBL" id="JBAWSX010000014">
    <property type="protein sequence ID" value="MEI4803453.1"/>
    <property type="molecule type" value="Genomic_DNA"/>
</dbReference>
<proteinExistence type="predicted"/>
<dbReference type="RefSeq" id="WP_336473795.1">
    <property type="nucleotide sequence ID" value="NZ_JBAWSX010000014.1"/>
</dbReference>
<feature type="transmembrane region" description="Helical" evidence="1">
    <location>
        <begin position="41"/>
        <end position="61"/>
    </location>
</feature>
<dbReference type="InterPro" id="IPR049504">
    <property type="entry name" value="O-antigen_lig"/>
</dbReference>
<feature type="transmembrane region" description="Helical" evidence="1">
    <location>
        <begin position="12"/>
        <end position="35"/>
    </location>
</feature>
<dbReference type="GO" id="GO:0016874">
    <property type="term" value="F:ligase activity"/>
    <property type="evidence" value="ECO:0007669"/>
    <property type="project" value="UniProtKB-KW"/>
</dbReference>
<reference evidence="2 3" key="1">
    <citation type="submission" date="2024-01" db="EMBL/GenBank/DDBJ databases">
        <title>Seven novel Bacillus-like species.</title>
        <authorList>
            <person name="Liu G."/>
        </authorList>
    </citation>
    <scope>NUCLEOTIDE SEQUENCE [LARGE SCALE GENOMIC DNA]</scope>
    <source>
        <strain evidence="2 3">FJAT-51639</strain>
    </source>
</reference>
<name>A0ABU8FL81_9BACI</name>
<gene>
    <name evidence="2" type="ORF">WAZ07_19710</name>
</gene>
<sequence length="66" mass="7897">MSTKWIQKEHHFTYFFLLFIALQPVLDLLTSLSIQMLHMDATLSIIVRFSVMLLAMIYLFIYQKNK</sequence>
<keyword evidence="1" id="KW-0812">Transmembrane</keyword>
<keyword evidence="3" id="KW-1185">Reference proteome</keyword>
<evidence type="ECO:0000313" key="3">
    <source>
        <dbReference type="Proteomes" id="UP001372526"/>
    </source>
</evidence>
<keyword evidence="1" id="KW-1133">Transmembrane helix</keyword>
<protein>
    <submittedName>
        <fullName evidence="2">O-antigen ligase family protein</fullName>
    </submittedName>
</protein>
<evidence type="ECO:0000256" key="1">
    <source>
        <dbReference type="SAM" id="Phobius"/>
    </source>
</evidence>
<accession>A0ABU8FL81</accession>
<dbReference type="Proteomes" id="UP001372526">
    <property type="component" value="Unassembled WGS sequence"/>
</dbReference>